<organism evidence="1 2">
    <name type="scientific">Funneliformis geosporum</name>
    <dbReference type="NCBI Taxonomy" id="1117311"/>
    <lineage>
        <taxon>Eukaryota</taxon>
        <taxon>Fungi</taxon>
        <taxon>Fungi incertae sedis</taxon>
        <taxon>Mucoromycota</taxon>
        <taxon>Glomeromycotina</taxon>
        <taxon>Glomeromycetes</taxon>
        <taxon>Glomerales</taxon>
        <taxon>Glomeraceae</taxon>
        <taxon>Funneliformis</taxon>
    </lineage>
</organism>
<dbReference type="EMBL" id="CAMKVN010000222">
    <property type="protein sequence ID" value="CAI2165418.1"/>
    <property type="molecule type" value="Genomic_DNA"/>
</dbReference>
<sequence>MALNLNDYDPNKGEIHSVLPAYNNPNGPITNDKNNSYLILSATYAFIEKAIMDEEFI</sequence>
<gene>
    <name evidence="1" type="ORF">FWILDA_LOCUS2063</name>
</gene>
<keyword evidence="2" id="KW-1185">Reference proteome</keyword>
<dbReference type="Proteomes" id="UP001153678">
    <property type="component" value="Unassembled WGS sequence"/>
</dbReference>
<name>A0A9W4SD91_9GLOM</name>
<accession>A0A9W4SD91</accession>
<reference evidence="1" key="1">
    <citation type="submission" date="2022-08" db="EMBL/GenBank/DDBJ databases">
        <authorList>
            <person name="Kallberg Y."/>
            <person name="Tangrot J."/>
            <person name="Rosling A."/>
        </authorList>
    </citation>
    <scope>NUCLEOTIDE SEQUENCE</scope>
    <source>
        <strain evidence="1">Wild A</strain>
    </source>
</reference>
<comment type="caution">
    <text evidence="1">The sequence shown here is derived from an EMBL/GenBank/DDBJ whole genome shotgun (WGS) entry which is preliminary data.</text>
</comment>
<evidence type="ECO:0000313" key="1">
    <source>
        <dbReference type="EMBL" id="CAI2165418.1"/>
    </source>
</evidence>
<proteinExistence type="predicted"/>
<dbReference type="AlphaFoldDB" id="A0A9W4SD91"/>
<evidence type="ECO:0000313" key="2">
    <source>
        <dbReference type="Proteomes" id="UP001153678"/>
    </source>
</evidence>
<protein>
    <submittedName>
        <fullName evidence="1">13288_t:CDS:1</fullName>
    </submittedName>
</protein>